<keyword evidence="1" id="KW-0812">Transmembrane</keyword>
<feature type="transmembrane region" description="Helical" evidence="1">
    <location>
        <begin position="12"/>
        <end position="32"/>
    </location>
</feature>
<reference evidence="2 3" key="1">
    <citation type="submission" date="2020-06" db="EMBL/GenBank/DDBJ databases">
        <title>High-quality draft genome of sulfate reducer Desulfobacter latus type strain AcrS2 isolated from marine sediment.</title>
        <authorList>
            <person name="Hoppe M."/>
            <person name="Larsen C.K."/>
            <person name="Marshall I.P.G."/>
            <person name="Schramm A."/>
            <person name="Marietou A.G."/>
        </authorList>
    </citation>
    <scope>NUCLEOTIDE SEQUENCE [LARGE SCALE GENOMIC DNA]</scope>
    <source>
        <strain evidence="2 3">AcRS2</strain>
    </source>
</reference>
<organism evidence="2 3">
    <name type="scientific">Desulfobacter latus</name>
    <dbReference type="NCBI Taxonomy" id="2292"/>
    <lineage>
        <taxon>Bacteria</taxon>
        <taxon>Pseudomonadati</taxon>
        <taxon>Thermodesulfobacteriota</taxon>
        <taxon>Desulfobacteria</taxon>
        <taxon>Desulfobacterales</taxon>
        <taxon>Desulfobacteraceae</taxon>
        <taxon>Desulfobacter</taxon>
    </lineage>
</organism>
<keyword evidence="1" id="KW-0472">Membrane</keyword>
<keyword evidence="3" id="KW-1185">Reference proteome</keyword>
<dbReference type="PANTHER" id="PTHR31876:SF26">
    <property type="entry name" value="PROTEIN LIKE COV 2"/>
    <property type="match status" value="1"/>
</dbReference>
<sequence length="202" mass="22162">MNLHSTLSKLFIKGLSIVLPIAVALYVMVWMIRSSEGAVKGILTTILPPGAYIPGMGLLTIIALVFVAGLLMYPWLTRKLFRTADKTLRKIPLFGNVYAPVKDLMGLVGGDMEKKLGRPVMVTVPNTNMETLGFVTREGTDGLPEGFLPDDHLVVYVQWSSQIGGYCFIVPKNSVRYLDISIEEGMRWSLTAGLSAPESQDT</sequence>
<dbReference type="AlphaFoldDB" id="A0A850SU49"/>
<protein>
    <submittedName>
        <fullName evidence="2">DUF502 domain-containing protein</fullName>
    </submittedName>
</protein>
<evidence type="ECO:0000313" key="2">
    <source>
        <dbReference type="EMBL" id="NWH03540.1"/>
    </source>
</evidence>
<feature type="transmembrane region" description="Helical" evidence="1">
    <location>
        <begin position="52"/>
        <end position="76"/>
    </location>
</feature>
<keyword evidence="1" id="KW-1133">Transmembrane helix</keyword>
<dbReference type="EMBL" id="JACADJ010000002">
    <property type="protein sequence ID" value="NWH03540.1"/>
    <property type="molecule type" value="Genomic_DNA"/>
</dbReference>
<gene>
    <name evidence="2" type="ORF">HXW94_00775</name>
</gene>
<accession>A0A850SU49</accession>
<dbReference type="Pfam" id="PF04367">
    <property type="entry name" value="DUF502"/>
    <property type="match status" value="1"/>
</dbReference>
<name>A0A850SU49_9BACT</name>
<evidence type="ECO:0000313" key="3">
    <source>
        <dbReference type="Proteomes" id="UP000553343"/>
    </source>
</evidence>
<dbReference type="RefSeq" id="WP_178364992.1">
    <property type="nucleotide sequence ID" value="NZ_JACADJ010000002.1"/>
</dbReference>
<dbReference type="InterPro" id="IPR007462">
    <property type="entry name" value="COV1-like"/>
</dbReference>
<proteinExistence type="predicted"/>
<dbReference type="Proteomes" id="UP000553343">
    <property type="component" value="Unassembled WGS sequence"/>
</dbReference>
<comment type="caution">
    <text evidence="2">The sequence shown here is derived from an EMBL/GenBank/DDBJ whole genome shotgun (WGS) entry which is preliminary data.</text>
</comment>
<evidence type="ECO:0000256" key="1">
    <source>
        <dbReference type="SAM" id="Phobius"/>
    </source>
</evidence>
<dbReference type="PANTHER" id="PTHR31876">
    <property type="entry name" value="COV-LIKE PROTEIN 1"/>
    <property type="match status" value="1"/>
</dbReference>